<feature type="compositionally biased region" description="Polar residues" evidence="1">
    <location>
        <begin position="1"/>
        <end position="10"/>
    </location>
</feature>
<feature type="region of interest" description="Disordered" evidence="1">
    <location>
        <begin position="1"/>
        <end position="67"/>
    </location>
</feature>
<feature type="compositionally biased region" description="Low complexity" evidence="1">
    <location>
        <begin position="11"/>
        <end position="29"/>
    </location>
</feature>
<name>A0AAP4BWB2_9CORY</name>
<comment type="caution">
    <text evidence="3">The sequence shown here is derived from an EMBL/GenBank/DDBJ whole genome shotgun (WGS) entry which is preliminary data.</text>
</comment>
<dbReference type="Proteomes" id="UP001226160">
    <property type="component" value="Unassembled WGS sequence"/>
</dbReference>
<evidence type="ECO:0000313" key="3">
    <source>
        <dbReference type="EMBL" id="MDK4326958.1"/>
    </source>
</evidence>
<gene>
    <name evidence="3" type="ORF">QPX54_10650</name>
</gene>
<protein>
    <submittedName>
        <fullName evidence="3">Uncharacterized protein</fullName>
    </submittedName>
</protein>
<evidence type="ECO:0000313" key="4">
    <source>
        <dbReference type="Proteomes" id="UP001226160"/>
    </source>
</evidence>
<dbReference type="RefSeq" id="WP_049150276.1">
    <property type="nucleotide sequence ID" value="NZ_CP091865.1"/>
</dbReference>
<organism evidence="3 4">
    <name type="scientific">Corynebacterium propinquum</name>
    <dbReference type="NCBI Taxonomy" id="43769"/>
    <lineage>
        <taxon>Bacteria</taxon>
        <taxon>Bacillati</taxon>
        <taxon>Actinomycetota</taxon>
        <taxon>Actinomycetes</taxon>
        <taxon>Mycobacteriales</taxon>
        <taxon>Corynebacteriaceae</taxon>
        <taxon>Corynebacterium</taxon>
    </lineage>
</organism>
<feature type="transmembrane region" description="Helical" evidence="2">
    <location>
        <begin position="74"/>
        <end position="99"/>
    </location>
</feature>
<dbReference type="EMBL" id="JASNVP010000012">
    <property type="protein sequence ID" value="MDK4326958.1"/>
    <property type="molecule type" value="Genomic_DNA"/>
</dbReference>
<feature type="compositionally biased region" description="Basic and acidic residues" evidence="1">
    <location>
        <begin position="271"/>
        <end position="287"/>
    </location>
</feature>
<feature type="compositionally biased region" description="Basic and acidic residues" evidence="1">
    <location>
        <begin position="51"/>
        <end position="67"/>
    </location>
</feature>
<accession>A0AAP4BWB2</accession>
<keyword evidence="2" id="KW-1133">Transmembrane helix</keyword>
<feature type="transmembrane region" description="Helical" evidence="2">
    <location>
        <begin position="165"/>
        <end position="183"/>
    </location>
</feature>
<keyword evidence="2" id="KW-0472">Membrane</keyword>
<feature type="region of interest" description="Disordered" evidence="1">
    <location>
        <begin position="239"/>
        <end position="294"/>
    </location>
</feature>
<evidence type="ECO:0000256" key="1">
    <source>
        <dbReference type="SAM" id="MobiDB-lite"/>
    </source>
</evidence>
<proteinExistence type="predicted"/>
<sequence>MHNAASTKYVASTNNAANTKNAASTNNAADPNLDASGAARPKGYGRQGQGAKEHDPKRGLKKSDRPDQPDSVRLYVRLWAGILLVELIHQILNIALALWDPSELQAQAASSIEESGQTISENLLNFGVYGSIVLMGLISVLLLGLLAAMLYLVNTQHKRAGLARRMLFFFGLYFTFRLVLIFGSSGNPLSDIPEAFYIVDGNLQVLVGVAAVLTLIFGGRNETLDYTGELERMRQMEQELRAEQERRMQKKKEKQAKKQSEKKLKGANKAPEAKKPEKPGSTHDARSSEISLSR</sequence>
<dbReference type="AlphaFoldDB" id="A0AAP4BWB2"/>
<feature type="transmembrane region" description="Helical" evidence="2">
    <location>
        <begin position="195"/>
        <end position="217"/>
    </location>
</feature>
<keyword evidence="2" id="KW-0812">Transmembrane</keyword>
<feature type="transmembrane region" description="Helical" evidence="2">
    <location>
        <begin position="128"/>
        <end position="153"/>
    </location>
</feature>
<evidence type="ECO:0000256" key="2">
    <source>
        <dbReference type="SAM" id="Phobius"/>
    </source>
</evidence>
<reference evidence="3" key="1">
    <citation type="submission" date="2023-05" db="EMBL/GenBank/DDBJ databases">
        <title>Metabolic capabilities are highly conserved among human nasal-associated Corynebacterium species in pangenomic analyses.</title>
        <authorList>
            <person name="Tran T.H."/>
            <person name="Roberts A.Q."/>
            <person name="Escapa I.F."/>
            <person name="Gao W."/>
            <person name="Conlan S."/>
            <person name="Kong H."/>
            <person name="Segre J.A."/>
            <person name="Kelly M.S."/>
            <person name="Lemon K.P."/>
        </authorList>
    </citation>
    <scope>NUCLEOTIDE SEQUENCE</scope>
    <source>
        <strain evidence="3">KPL2654</strain>
    </source>
</reference>